<gene>
    <name evidence="3" type="ORF">H5P28_04225</name>
</gene>
<feature type="domain" description="Sialate O-acetylesterase" evidence="2">
    <location>
        <begin position="291"/>
        <end position="405"/>
    </location>
</feature>
<accession>A0A842HDN0</accession>
<dbReference type="AlphaFoldDB" id="A0A842HDN0"/>
<dbReference type="SUPFAM" id="SSF52266">
    <property type="entry name" value="SGNH hydrolase"/>
    <property type="match status" value="1"/>
</dbReference>
<comment type="caution">
    <text evidence="3">The sequence shown here is derived from an EMBL/GenBank/DDBJ whole genome shotgun (WGS) entry which is preliminary data.</text>
</comment>
<evidence type="ECO:0000313" key="3">
    <source>
        <dbReference type="EMBL" id="MBC2593461.1"/>
    </source>
</evidence>
<dbReference type="Gene3D" id="3.40.50.1110">
    <property type="entry name" value="SGNH hydrolase"/>
    <property type="match status" value="1"/>
</dbReference>
<dbReference type="GO" id="GO:0005975">
    <property type="term" value="P:carbohydrate metabolic process"/>
    <property type="evidence" value="ECO:0007669"/>
    <property type="project" value="TreeGrafter"/>
</dbReference>
<evidence type="ECO:0000259" key="2">
    <source>
        <dbReference type="Pfam" id="PF03629"/>
    </source>
</evidence>
<keyword evidence="4" id="KW-1185">Reference proteome</keyword>
<evidence type="ECO:0000256" key="1">
    <source>
        <dbReference type="ARBA" id="ARBA00022801"/>
    </source>
</evidence>
<reference evidence="3 4" key="1">
    <citation type="submission" date="2020-07" db="EMBL/GenBank/DDBJ databases">
        <authorList>
            <person name="Feng X."/>
        </authorList>
    </citation>
    <scope>NUCLEOTIDE SEQUENCE [LARGE SCALE GENOMIC DNA]</scope>
    <source>
        <strain evidence="3 4">JCM31066</strain>
    </source>
</reference>
<dbReference type="InterPro" id="IPR039329">
    <property type="entry name" value="SIAE"/>
</dbReference>
<evidence type="ECO:0000313" key="4">
    <source>
        <dbReference type="Proteomes" id="UP000546464"/>
    </source>
</evidence>
<proteinExistence type="predicted"/>
<name>A0A842HDN0_9BACT</name>
<dbReference type="PANTHER" id="PTHR22901:SF0">
    <property type="entry name" value="SIALATE O-ACETYLESTERASE"/>
    <property type="match status" value="1"/>
</dbReference>
<dbReference type="GO" id="GO:0001681">
    <property type="term" value="F:sialate O-acetylesterase activity"/>
    <property type="evidence" value="ECO:0007669"/>
    <property type="project" value="InterPro"/>
</dbReference>
<dbReference type="Pfam" id="PF03629">
    <property type="entry name" value="SASA"/>
    <property type="match status" value="1"/>
</dbReference>
<organism evidence="3 4">
    <name type="scientific">Ruficoccus amylovorans</name>
    <dbReference type="NCBI Taxonomy" id="1804625"/>
    <lineage>
        <taxon>Bacteria</taxon>
        <taxon>Pseudomonadati</taxon>
        <taxon>Verrucomicrobiota</taxon>
        <taxon>Opitutia</taxon>
        <taxon>Puniceicoccales</taxon>
        <taxon>Cerasicoccaceae</taxon>
        <taxon>Ruficoccus</taxon>
    </lineage>
</organism>
<protein>
    <submittedName>
        <fullName evidence="3">Sialate O-acetylesterase</fullName>
    </submittedName>
</protein>
<dbReference type="InterPro" id="IPR036514">
    <property type="entry name" value="SGNH_hydro_sf"/>
</dbReference>
<sequence length="524" mass="58624">MRDRKNWVAYAVILWSVFLPRLGAELWLPNIFGDHMVLQRDLDNPIWGKAQPGERISVTIGGKVRETTAGPDGRWLLKLDPMGAGGPYELTVRGDSETLQFQDVLVGEVWFCSGQSNMLFNLGSAFDSDVEIASANYPEIRLLQVPRRASLEPLEDFEGGWNVCSPRTASGFSAVGYLFGRQLHNALGVPVGLVANPWGGSCAEAWLPMDLLMANEETAEVVAEWKQDAASYTDEMYERDMAEYKKQLKEWERFGQYNGQRRPFGVLDKRLYQRTPSGIFNGMVYPTIGYGMRGIIWYQGESNTPTAKRAGQYRDLFPTLINYYRDIWGQGDFPFYWVQLPAYGPEFDDPNGDISPRNWAVLREAQSGALSLPNTGQAVAIDLGEGNEIHPGAKQAVARRLARQALARDYGYELVSGSPQCASAVVDGSRVTLTFDQVDEGLYAYGRNEVSGFSIAGEDGVFYWAEATIPVRNQVVLQHVEVRHPVEVRYAWGDNPPNNLRDRNGLPVTPFRVRLNDEATRGLE</sequence>
<dbReference type="InterPro" id="IPR005181">
    <property type="entry name" value="SASA"/>
</dbReference>
<keyword evidence="1" id="KW-0378">Hydrolase</keyword>
<dbReference type="EMBL" id="JACHVB010000013">
    <property type="protein sequence ID" value="MBC2593461.1"/>
    <property type="molecule type" value="Genomic_DNA"/>
</dbReference>
<dbReference type="PANTHER" id="PTHR22901">
    <property type="entry name" value="SIALATE O-ACETYLESTERASE"/>
    <property type="match status" value="1"/>
</dbReference>
<dbReference type="Proteomes" id="UP000546464">
    <property type="component" value="Unassembled WGS sequence"/>
</dbReference>